<accession>A0ABP0VIH4</accession>
<comment type="caution">
    <text evidence="1">The sequence shown here is derived from an EMBL/GenBank/DDBJ whole genome shotgun (WGS) entry which is preliminary data.</text>
</comment>
<protein>
    <submittedName>
        <fullName evidence="1">Uncharacterized protein</fullName>
    </submittedName>
</protein>
<dbReference type="Proteomes" id="UP001497444">
    <property type="component" value="Unassembled WGS sequence"/>
</dbReference>
<name>A0ABP0VIH4_9BRYO</name>
<keyword evidence="2" id="KW-1185">Reference proteome</keyword>
<sequence length="469" mass="47250">MPVASTNLTGVQSQALTALAAGGQVVNLLSPSGATKAAVGDILAAAGDIVSLINTADATLASFTGLLRDPIAASFSTGQPYAGAFITAPTVSQIVPVDFSSALSVSTTALSLLSDTQQAVLSAQTGVTLVSDADLATAMATVFSNVQSDFKLAFSIDLATVTPTAIAPTIAASTTLTISIPPLTVSPNITALSNFITASTASFPNVIGLAGVAASIWVDGLGVSVSSTGTPVSGVPAEIDSGVYGDIMTAANTIQTPTTPITVVDYSYQQNQYNLVMAMAIDNGVTAGVTNLLTSPLMTAATTQLIKNRLSSVVQRGDLVMLNTLISALGANNVPNGAGLITSVLTNIQPTDQTPTVTPSVITTGGATNGTATSVSTSQTSSVTPPIVTASGITIGTTTNFMTIAEAITQIEAALTALGLTIATICSQNTCGVTFSSQALLNTTLMQQFNQPILKALLDPTTVEMAMMF</sequence>
<organism evidence="1 2">
    <name type="scientific">Sphagnum jensenii</name>
    <dbReference type="NCBI Taxonomy" id="128206"/>
    <lineage>
        <taxon>Eukaryota</taxon>
        <taxon>Viridiplantae</taxon>
        <taxon>Streptophyta</taxon>
        <taxon>Embryophyta</taxon>
        <taxon>Bryophyta</taxon>
        <taxon>Sphagnophytina</taxon>
        <taxon>Sphagnopsida</taxon>
        <taxon>Sphagnales</taxon>
        <taxon>Sphagnaceae</taxon>
        <taxon>Sphagnum</taxon>
    </lineage>
</organism>
<reference evidence="1" key="1">
    <citation type="submission" date="2024-02" db="EMBL/GenBank/DDBJ databases">
        <authorList>
            <consortium name="ELIXIR-Norway"/>
            <consortium name="Elixir Norway"/>
        </authorList>
    </citation>
    <scope>NUCLEOTIDE SEQUENCE</scope>
</reference>
<evidence type="ECO:0000313" key="2">
    <source>
        <dbReference type="Proteomes" id="UP001497444"/>
    </source>
</evidence>
<proteinExistence type="predicted"/>
<dbReference type="EMBL" id="CAXAQS010000993">
    <property type="protein sequence ID" value="CAK9254159.1"/>
    <property type="molecule type" value="Genomic_DNA"/>
</dbReference>
<evidence type="ECO:0000313" key="1">
    <source>
        <dbReference type="EMBL" id="CAK9254159.1"/>
    </source>
</evidence>
<gene>
    <name evidence="1" type="ORF">CSSPJE1EN1_LOCUS29537</name>
</gene>